<dbReference type="GO" id="GO:0061700">
    <property type="term" value="C:GATOR2 complex"/>
    <property type="evidence" value="ECO:0007669"/>
    <property type="project" value="TreeGrafter"/>
</dbReference>
<keyword evidence="9" id="KW-1185">Reference proteome</keyword>
<accession>A0A9P3PSU3</accession>
<keyword evidence="5" id="KW-0862">Zinc</keyword>
<evidence type="ECO:0000313" key="9">
    <source>
        <dbReference type="Proteomes" id="UP001063166"/>
    </source>
</evidence>
<name>A0A9P3PSU3_LYOSH</name>
<feature type="compositionally biased region" description="Polar residues" evidence="7">
    <location>
        <begin position="1"/>
        <end position="11"/>
    </location>
</feature>
<dbReference type="AlphaFoldDB" id="A0A9P3PSU3"/>
<comment type="caution">
    <text evidence="8">The sequence shown here is derived from an EMBL/GenBank/DDBJ whole genome shotgun (WGS) entry which is preliminary data.</text>
</comment>
<dbReference type="InterPro" id="IPR036322">
    <property type="entry name" value="WD40_repeat_dom_sf"/>
</dbReference>
<dbReference type="EMBL" id="BRPK01000009">
    <property type="protein sequence ID" value="GLB41390.1"/>
    <property type="molecule type" value="Genomic_DNA"/>
</dbReference>
<dbReference type="OrthoDB" id="60955at2759"/>
<protein>
    <submittedName>
        <fullName evidence="8">WD40 repeats</fullName>
    </submittedName>
</protein>
<proteinExistence type="predicted"/>
<dbReference type="GO" id="GO:0005829">
    <property type="term" value="C:cytosol"/>
    <property type="evidence" value="ECO:0007669"/>
    <property type="project" value="TreeGrafter"/>
</dbReference>
<dbReference type="PROSITE" id="PS00678">
    <property type="entry name" value="WD_REPEATS_1"/>
    <property type="match status" value="1"/>
</dbReference>
<dbReference type="InterPro" id="IPR001680">
    <property type="entry name" value="WD40_rpt"/>
</dbReference>
<keyword evidence="4" id="KW-0863">Zinc-finger</keyword>
<evidence type="ECO:0000256" key="7">
    <source>
        <dbReference type="SAM" id="MobiDB-lite"/>
    </source>
</evidence>
<gene>
    <name evidence="8" type="primary">RTC1</name>
    <name evidence="8" type="ORF">LshimejAT787_0906050</name>
</gene>
<dbReference type="PROSITE" id="PS50082">
    <property type="entry name" value="WD_REPEATS_2"/>
    <property type="match status" value="1"/>
</dbReference>
<dbReference type="PANTHER" id="PTHR46200">
    <property type="entry name" value="GATOR COMPLEX PROTEIN WDR24"/>
    <property type="match status" value="1"/>
</dbReference>
<dbReference type="GO" id="GO:0008270">
    <property type="term" value="F:zinc ion binding"/>
    <property type="evidence" value="ECO:0007669"/>
    <property type="project" value="UniProtKB-KW"/>
</dbReference>
<dbReference type="Gene3D" id="2.130.10.10">
    <property type="entry name" value="YVTN repeat-like/Quinoprotein amine dehydrogenase"/>
    <property type="match status" value="1"/>
</dbReference>
<sequence>MNHPSSASRGPTRNVRLYRASPSGGGAIAKSADGTKCAVAGKESLRILTISDGTRPNPGQKASVGRGVFNNKILTSARNGELIMWDINKNGPSKYERRSKDHLRSINTMSVSHIVHHYCITGSADGDMRVWDLRDMSRSLMRVHHPTSVRSVAFSPSTWLPLHAVVGLDNGSIYRWDLKMGQRGRVDRLPVAHVASVTTLDWCNRPFPGNGNQNTVSPIDAAGNAGMARQWWP</sequence>
<evidence type="ECO:0000256" key="5">
    <source>
        <dbReference type="ARBA" id="ARBA00022833"/>
    </source>
</evidence>
<keyword evidence="1 6" id="KW-0853">WD repeat</keyword>
<dbReference type="InterPro" id="IPR015943">
    <property type="entry name" value="WD40/YVTN_repeat-like_dom_sf"/>
</dbReference>
<evidence type="ECO:0000256" key="3">
    <source>
        <dbReference type="ARBA" id="ARBA00022737"/>
    </source>
</evidence>
<organism evidence="8 9">
    <name type="scientific">Lyophyllum shimeji</name>
    <name type="common">Hon-shimeji</name>
    <name type="synonym">Tricholoma shimeji</name>
    <dbReference type="NCBI Taxonomy" id="47721"/>
    <lineage>
        <taxon>Eukaryota</taxon>
        <taxon>Fungi</taxon>
        <taxon>Dikarya</taxon>
        <taxon>Basidiomycota</taxon>
        <taxon>Agaricomycotina</taxon>
        <taxon>Agaricomycetes</taxon>
        <taxon>Agaricomycetidae</taxon>
        <taxon>Agaricales</taxon>
        <taxon>Tricholomatineae</taxon>
        <taxon>Lyophyllaceae</taxon>
        <taxon>Lyophyllum</taxon>
    </lineage>
</organism>
<feature type="region of interest" description="Disordered" evidence="7">
    <location>
        <begin position="1"/>
        <end position="31"/>
    </location>
</feature>
<feature type="repeat" description="WD" evidence="6">
    <location>
        <begin position="99"/>
        <end position="141"/>
    </location>
</feature>
<dbReference type="GO" id="GO:1904263">
    <property type="term" value="P:positive regulation of TORC1 signaling"/>
    <property type="evidence" value="ECO:0007669"/>
    <property type="project" value="TreeGrafter"/>
</dbReference>
<dbReference type="PANTHER" id="PTHR46200:SF1">
    <property type="entry name" value="GATOR COMPLEX PROTEIN WDR24"/>
    <property type="match status" value="1"/>
</dbReference>
<dbReference type="Proteomes" id="UP001063166">
    <property type="component" value="Unassembled WGS sequence"/>
</dbReference>
<dbReference type="SUPFAM" id="SSF50978">
    <property type="entry name" value="WD40 repeat-like"/>
    <property type="match status" value="1"/>
</dbReference>
<evidence type="ECO:0000256" key="4">
    <source>
        <dbReference type="ARBA" id="ARBA00022771"/>
    </source>
</evidence>
<evidence type="ECO:0000256" key="6">
    <source>
        <dbReference type="PROSITE-ProRule" id="PRU00221"/>
    </source>
</evidence>
<dbReference type="GO" id="GO:0016239">
    <property type="term" value="P:positive regulation of macroautophagy"/>
    <property type="evidence" value="ECO:0007669"/>
    <property type="project" value="TreeGrafter"/>
</dbReference>
<evidence type="ECO:0000313" key="8">
    <source>
        <dbReference type="EMBL" id="GLB41390.1"/>
    </source>
</evidence>
<evidence type="ECO:0000256" key="2">
    <source>
        <dbReference type="ARBA" id="ARBA00022723"/>
    </source>
</evidence>
<keyword evidence="2" id="KW-0479">Metal-binding</keyword>
<dbReference type="GO" id="GO:0005774">
    <property type="term" value="C:vacuolar membrane"/>
    <property type="evidence" value="ECO:0007669"/>
    <property type="project" value="TreeGrafter"/>
</dbReference>
<dbReference type="InterPro" id="IPR037590">
    <property type="entry name" value="WDR24"/>
</dbReference>
<dbReference type="InterPro" id="IPR019775">
    <property type="entry name" value="WD40_repeat_CS"/>
</dbReference>
<evidence type="ECO:0000256" key="1">
    <source>
        <dbReference type="ARBA" id="ARBA00022574"/>
    </source>
</evidence>
<reference evidence="8" key="1">
    <citation type="submission" date="2022-07" db="EMBL/GenBank/DDBJ databases">
        <title>The genome of Lyophyllum shimeji provides insight into the initial evolution of ectomycorrhizal fungal genome.</title>
        <authorList>
            <person name="Kobayashi Y."/>
            <person name="Shibata T."/>
            <person name="Hirakawa H."/>
            <person name="Shigenobu S."/>
            <person name="Nishiyama T."/>
            <person name="Yamada A."/>
            <person name="Hasebe M."/>
            <person name="Kawaguchi M."/>
        </authorList>
    </citation>
    <scope>NUCLEOTIDE SEQUENCE</scope>
    <source>
        <strain evidence="8">AT787</strain>
    </source>
</reference>
<keyword evidence="3" id="KW-0677">Repeat</keyword>
<dbReference type="SMART" id="SM00320">
    <property type="entry name" value="WD40"/>
    <property type="match status" value="2"/>
</dbReference>